<keyword evidence="2 4" id="KW-0596">Phosphopantetheine</keyword>
<keyword evidence="4" id="KW-0444">Lipid biosynthesis</keyword>
<evidence type="ECO:0000259" key="5">
    <source>
        <dbReference type="PROSITE" id="PS50075"/>
    </source>
</evidence>
<comment type="caution">
    <text evidence="6">The sequence shown here is derived from an EMBL/GenBank/DDBJ whole genome shotgun (WGS) entry which is preliminary data.</text>
</comment>
<keyword evidence="4" id="KW-0443">Lipid metabolism</keyword>
<dbReference type="Pfam" id="PF00550">
    <property type="entry name" value="PP-binding"/>
    <property type="match status" value="1"/>
</dbReference>
<keyword evidence="7" id="KW-1185">Reference proteome</keyword>
<keyword evidence="3" id="KW-0597">Phosphoprotein</keyword>
<accession>A0AAD9P4W4</accession>
<organism evidence="6 7">
    <name type="scientific">Ridgeia piscesae</name>
    <name type="common">Tubeworm</name>
    <dbReference type="NCBI Taxonomy" id="27915"/>
    <lineage>
        <taxon>Eukaryota</taxon>
        <taxon>Metazoa</taxon>
        <taxon>Spiralia</taxon>
        <taxon>Lophotrochozoa</taxon>
        <taxon>Annelida</taxon>
        <taxon>Polychaeta</taxon>
        <taxon>Sedentaria</taxon>
        <taxon>Canalipalpata</taxon>
        <taxon>Sabellida</taxon>
        <taxon>Siboglinidae</taxon>
        <taxon>Ridgeia</taxon>
    </lineage>
</organism>
<sequence>MRPDPCRWPGANKGRGAKLYLLLGECVLWPWHSNASPISRQSLEVKNGRMTSVDEILERLRPMIAEHFDVDDEQILWGTDLMRDFGVDRLCVTEFLLKLEEEFGICVPDKETCNLTKISAIVQYVAFHLA</sequence>
<keyword evidence="4" id="KW-0276">Fatty acid metabolism</keyword>
<dbReference type="HAMAP" id="MF_01217">
    <property type="entry name" value="Acyl_carrier"/>
    <property type="match status" value="1"/>
</dbReference>
<dbReference type="PROSITE" id="PS50075">
    <property type="entry name" value="CARRIER"/>
    <property type="match status" value="1"/>
</dbReference>
<evidence type="ECO:0000313" key="6">
    <source>
        <dbReference type="EMBL" id="KAK2188187.1"/>
    </source>
</evidence>
<reference evidence="6" key="1">
    <citation type="journal article" date="2023" name="Mol. Biol. Evol.">
        <title>Third-Generation Sequencing Reveals the Adaptive Role of the Epigenome in Three Deep-Sea Polychaetes.</title>
        <authorList>
            <person name="Perez M."/>
            <person name="Aroh O."/>
            <person name="Sun Y."/>
            <person name="Lan Y."/>
            <person name="Juniper S.K."/>
            <person name="Young C.R."/>
            <person name="Angers B."/>
            <person name="Qian P.Y."/>
        </authorList>
    </citation>
    <scope>NUCLEOTIDE SEQUENCE</scope>
    <source>
        <strain evidence="6">R07B-5</strain>
    </source>
</reference>
<dbReference type="GO" id="GO:0006633">
    <property type="term" value="P:fatty acid biosynthetic process"/>
    <property type="evidence" value="ECO:0007669"/>
    <property type="project" value="UniProtKB-KW"/>
</dbReference>
<feature type="domain" description="Carrier" evidence="5">
    <location>
        <begin position="54"/>
        <end position="129"/>
    </location>
</feature>
<dbReference type="Gene3D" id="1.10.1200.10">
    <property type="entry name" value="ACP-like"/>
    <property type="match status" value="1"/>
</dbReference>
<comment type="similarity">
    <text evidence="1">Belongs to the acyl carrier protein (ACP) family.</text>
</comment>
<dbReference type="Proteomes" id="UP001209878">
    <property type="component" value="Unassembled WGS sequence"/>
</dbReference>
<gene>
    <name evidence="6" type="ORF">NP493_142g04004</name>
</gene>
<keyword evidence="4" id="KW-0275">Fatty acid biosynthesis</keyword>
<name>A0AAD9P4W4_RIDPI</name>
<evidence type="ECO:0000256" key="4">
    <source>
        <dbReference type="RuleBase" id="RU000722"/>
    </source>
</evidence>
<dbReference type="InterPro" id="IPR003231">
    <property type="entry name" value="ACP"/>
</dbReference>
<dbReference type="InterPro" id="IPR036736">
    <property type="entry name" value="ACP-like_sf"/>
</dbReference>
<protein>
    <recommendedName>
        <fullName evidence="4">Acyl carrier protein</fullName>
    </recommendedName>
</protein>
<evidence type="ECO:0000256" key="2">
    <source>
        <dbReference type="ARBA" id="ARBA00022450"/>
    </source>
</evidence>
<dbReference type="SUPFAM" id="SSF47336">
    <property type="entry name" value="ACP-like"/>
    <property type="match status" value="1"/>
</dbReference>
<dbReference type="AlphaFoldDB" id="A0AAD9P4W4"/>
<proteinExistence type="inferred from homology"/>
<evidence type="ECO:0000256" key="3">
    <source>
        <dbReference type="ARBA" id="ARBA00022553"/>
    </source>
</evidence>
<dbReference type="EMBL" id="JAODUO010000141">
    <property type="protein sequence ID" value="KAK2188187.1"/>
    <property type="molecule type" value="Genomic_DNA"/>
</dbReference>
<dbReference type="InterPro" id="IPR009081">
    <property type="entry name" value="PP-bd_ACP"/>
</dbReference>
<evidence type="ECO:0000256" key="1">
    <source>
        <dbReference type="ARBA" id="ARBA00010930"/>
    </source>
</evidence>
<comment type="function">
    <text evidence="4">Carrier of the growing fatty acid chain in fatty acid biosynthesis.</text>
</comment>
<evidence type="ECO:0000313" key="7">
    <source>
        <dbReference type="Proteomes" id="UP001209878"/>
    </source>
</evidence>